<evidence type="ECO:0000256" key="1">
    <source>
        <dbReference type="SAM" id="SignalP"/>
    </source>
</evidence>
<organism evidence="3 4">
    <name type="scientific">Legionella bononiensis</name>
    <dbReference type="NCBI Taxonomy" id="2793102"/>
    <lineage>
        <taxon>Bacteria</taxon>
        <taxon>Pseudomonadati</taxon>
        <taxon>Pseudomonadota</taxon>
        <taxon>Gammaproteobacteria</taxon>
        <taxon>Legionellales</taxon>
        <taxon>Legionellaceae</taxon>
        <taxon>Legionella</taxon>
    </lineage>
</organism>
<feature type="signal peptide" evidence="1">
    <location>
        <begin position="1"/>
        <end position="28"/>
    </location>
</feature>
<accession>A0ABS1W7T0</accession>
<protein>
    <submittedName>
        <fullName evidence="3">DUF1566 domain-containing protein</fullName>
    </submittedName>
</protein>
<name>A0ABS1W7T0_9GAMM</name>
<feature type="domain" description="Bacterial repeat" evidence="2">
    <location>
        <begin position="229"/>
        <end position="301"/>
    </location>
</feature>
<comment type="caution">
    <text evidence="3">The sequence shown here is derived from an EMBL/GenBank/DDBJ whole genome shotgun (WGS) entry which is preliminary data.</text>
</comment>
<keyword evidence="4" id="KW-1185">Reference proteome</keyword>
<evidence type="ECO:0000313" key="4">
    <source>
        <dbReference type="Proteomes" id="UP000809910"/>
    </source>
</evidence>
<keyword evidence="1" id="KW-0732">Signal</keyword>
<evidence type="ECO:0000259" key="2">
    <source>
        <dbReference type="Pfam" id="PF18998"/>
    </source>
</evidence>
<dbReference type="InterPro" id="IPR044060">
    <property type="entry name" value="Bacterial_rp_domain"/>
</dbReference>
<dbReference type="RefSeq" id="WP_203110003.1">
    <property type="nucleotide sequence ID" value="NZ_JADOBG010000012.1"/>
</dbReference>
<evidence type="ECO:0000313" key="3">
    <source>
        <dbReference type="EMBL" id="MBL7525384.1"/>
    </source>
</evidence>
<feature type="domain" description="Bacterial repeat" evidence="2">
    <location>
        <begin position="154"/>
        <end position="227"/>
    </location>
</feature>
<sequence>MKRMQSFYFRINLCIVFFSCLILSNVQASHPLWTFEPKTPTDLSVTRGASEQVIYTVHNQSTSPKNLVMKQIPGVTQSQPCQLSPKGSCTLTLTINGFTLQGDVLGGPVLCQQGNGLMCYHPSEKAQLHIRLTEQPSPPIPPIPPSPPSPPAHYTVIPVAGANGIIDPAVPQVVLSGSNIAFTAFPDANYLVDQWFLDGNAVQNGGASYQLNNIQVNHTVEVTFTPIQYTVTPSAGANGAISPAVPQMVNFGTSMTFTATPNAYFAVDQWFLDGNVVQNGGTTYQLNAIQADHTIEVTFNQTTLTPLTSNLTLSINSPLPTSDPALTLTPRIIRIHNAGGITATNLQVSSTAFPSGSSITSNACTGALNSNADCNITITPGATASPDATAISCNTSPGRTPVPTVVTVSADNATPVDINVLILGYGCIYQGGYLFTVDNTTSNTGSIGGKVAALSDESFSYAWATLFNDTPANSLLNGLTNSNALAAPVGQYPAAQICLNKSDQGFSDWYLPAICELGRYVGINTNAGCSNFRPNLYATLALKNLGGFANSNYWSSSEYVLNAQFSAWAQYFGFGDQFYNSKTIGSSIRCIRAFIP</sequence>
<gene>
    <name evidence="3" type="ORF">I5282_02205</name>
</gene>
<proteinExistence type="predicted"/>
<dbReference type="Proteomes" id="UP000809910">
    <property type="component" value="Unassembled WGS sequence"/>
</dbReference>
<dbReference type="Pfam" id="PF18998">
    <property type="entry name" value="Flg_new_2"/>
    <property type="match status" value="2"/>
</dbReference>
<dbReference type="EMBL" id="JADWVN010000004">
    <property type="protein sequence ID" value="MBL7525384.1"/>
    <property type="molecule type" value="Genomic_DNA"/>
</dbReference>
<reference evidence="3 4" key="1">
    <citation type="submission" date="2020-12" db="EMBL/GenBank/DDBJ databases">
        <title>WGS of Legionella: environmental sample.</title>
        <authorList>
            <person name="Cristino S."/>
            <person name="Girolamini L."/>
            <person name="Salaris S."/>
            <person name="Pascale M.R."/>
            <person name="Mazzotta M."/>
            <person name="Orsini M."/>
            <person name="Grottola A."/>
        </authorList>
    </citation>
    <scope>NUCLEOTIDE SEQUENCE [LARGE SCALE GENOMIC DNA]</scope>
    <source>
        <strain evidence="3 4">30cs62</strain>
    </source>
</reference>
<feature type="chain" id="PRO_5045637738" evidence="1">
    <location>
        <begin position="29"/>
        <end position="596"/>
    </location>
</feature>